<dbReference type="AlphaFoldDB" id="A0A5M9MDF4"/>
<sequence length="189" mass="20302">MNTTTTTTSVLLILDGSTGIVSNALIKEGTDFPKQICEDQGAPNCVKYTGYIQRGINILFVAIGFGHGAVAESSSNEQSSFEPGAVRRDLGSGFNYFTQSLGSALQESGFSYDSLDFITVPGLNFKKRDVESSLVSRLTAQNMRADDESSSSAYTSRLTNTITETSTFLSPATSRLSRGPKISQPRISQ</sequence>
<evidence type="ECO:0000313" key="2">
    <source>
        <dbReference type="EMBL" id="KAA8644978.1"/>
    </source>
</evidence>
<feature type="region of interest" description="Disordered" evidence="1">
    <location>
        <begin position="169"/>
        <end position="189"/>
    </location>
</feature>
<name>A0A5M9MDF4_9EURO</name>
<dbReference type="GeneID" id="54331891"/>
<dbReference type="EMBL" id="QUQM01000006">
    <property type="protein sequence ID" value="KAA8644978.1"/>
    <property type="molecule type" value="Genomic_DNA"/>
</dbReference>
<proteinExistence type="predicted"/>
<dbReference type="Proteomes" id="UP000324241">
    <property type="component" value="Unassembled WGS sequence"/>
</dbReference>
<comment type="caution">
    <text evidence="2">The sequence shown here is derived from an EMBL/GenBank/DDBJ whole genome shotgun (WGS) entry which is preliminary data.</text>
</comment>
<reference evidence="2 3" key="1">
    <citation type="submission" date="2019-08" db="EMBL/GenBank/DDBJ databases">
        <title>The genome sequence of a newly discovered highly antifungal drug resistant Aspergillus species, Aspergillus tanneri NIH 1004.</title>
        <authorList>
            <person name="Mounaud S."/>
            <person name="Singh I."/>
            <person name="Joardar V."/>
            <person name="Pakala S."/>
            <person name="Pakala S."/>
            <person name="Venepally P."/>
            <person name="Chung J.K."/>
            <person name="Losada L."/>
            <person name="Nierman W.C."/>
        </authorList>
    </citation>
    <scope>NUCLEOTIDE SEQUENCE [LARGE SCALE GENOMIC DNA]</scope>
    <source>
        <strain evidence="2 3">NIH1004</strain>
    </source>
</reference>
<dbReference type="RefSeq" id="XP_033424339.1">
    <property type="nucleotide sequence ID" value="XM_033573787.1"/>
</dbReference>
<gene>
    <name evidence="2" type="ORF">ATNIH1004_009189</name>
</gene>
<dbReference type="OrthoDB" id="4726568at2759"/>
<evidence type="ECO:0000313" key="3">
    <source>
        <dbReference type="Proteomes" id="UP000324241"/>
    </source>
</evidence>
<accession>A0A5M9MDF4</accession>
<protein>
    <submittedName>
        <fullName evidence="2">Uncharacterized protein</fullName>
    </submittedName>
</protein>
<evidence type="ECO:0000256" key="1">
    <source>
        <dbReference type="SAM" id="MobiDB-lite"/>
    </source>
</evidence>
<organism evidence="2 3">
    <name type="scientific">Aspergillus tanneri</name>
    <dbReference type="NCBI Taxonomy" id="1220188"/>
    <lineage>
        <taxon>Eukaryota</taxon>
        <taxon>Fungi</taxon>
        <taxon>Dikarya</taxon>
        <taxon>Ascomycota</taxon>
        <taxon>Pezizomycotina</taxon>
        <taxon>Eurotiomycetes</taxon>
        <taxon>Eurotiomycetidae</taxon>
        <taxon>Eurotiales</taxon>
        <taxon>Aspergillaceae</taxon>
        <taxon>Aspergillus</taxon>
        <taxon>Aspergillus subgen. Circumdati</taxon>
    </lineage>
</organism>